<reference evidence="9" key="1">
    <citation type="submission" date="2013-05" db="EMBL/GenBank/DDBJ databases">
        <title>Draft genome sequences of six wheat associated Fusarium spp. isolates.</title>
        <authorList>
            <person name="Moolhuijzen P.M."/>
            <person name="Manners J.M."/>
            <person name="Wilcox S."/>
            <person name="Bellgard M.I."/>
            <person name="Gardiner D.M."/>
        </authorList>
    </citation>
    <scope>NUCLEOTIDE SEQUENCE</scope>
    <source>
        <strain evidence="9">CS3069</strain>
    </source>
</reference>
<dbReference type="GO" id="GO:0000981">
    <property type="term" value="F:DNA-binding transcription factor activity, RNA polymerase II-specific"/>
    <property type="evidence" value="ECO:0007669"/>
    <property type="project" value="InterPro"/>
</dbReference>
<dbReference type="InterPro" id="IPR052360">
    <property type="entry name" value="Transcr_Regulatory_Proteins"/>
</dbReference>
<evidence type="ECO:0000313" key="9">
    <source>
        <dbReference type="EMBL" id="CEG05644.1"/>
    </source>
</evidence>
<dbReference type="GO" id="GO:0008270">
    <property type="term" value="F:zinc ion binding"/>
    <property type="evidence" value="ECO:0007669"/>
    <property type="project" value="InterPro"/>
</dbReference>
<keyword evidence="2" id="KW-0862">Zinc</keyword>
<dbReference type="EMBL" id="CBMI010004792">
    <property type="protein sequence ID" value="CEG05644.1"/>
    <property type="molecule type" value="Genomic_DNA"/>
</dbReference>
<dbReference type="Gene3D" id="4.10.240.10">
    <property type="entry name" value="Zn(2)-C6 fungal-type DNA-binding domain"/>
    <property type="match status" value="1"/>
</dbReference>
<evidence type="ECO:0000256" key="3">
    <source>
        <dbReference type="ARBA" id="ARBA00023015"/>
    </source>
</evidence>
<dbReference type="InterPro" id="IPR001138">
    <property type="entry name" value="Zn2Cys6_DnaBD"/>
</dbReference>
<feature type="region of interest" description="Disordered" evidence="7">
    <location>
        <begin position="107"/>
        <end position="139"/>
    </location>
</feature>
<sequence>MSSTATKYSYSASINQPCGAFHRGTGFNMRLHLSSALGLSPGFCMSFDNFTMTATLANTDKSKRTRTNVKQSKFGCFTCKARRVKCDEAKPTCQRCRTSKRECKGYPKGAYPDSPPETPSTTSLVPLSTSSPRILTPNSSRTNSPLSVLGFDPYRLSNPFIDIACGVLVQSPRRARNDVEQTFWSRTVPQLAHAIPSVRAAVEAFGASYNEYVLKIDSPCSALETTKRYTKALRLVQHDLATLPHGPVPCIIACLFLAFSEAMQQKLSTGLTHLLGAFSVMLSQTNKKLLADVDTKSLSLLLQKLDLHVPTYGVCHPPELPPFPPVTENVVESYPPDEALFKILHSCFHFNARAFKYKYTSRRIIPPEMLIEQGRQLAILKQWLSHNELPPNWEAESYEPLVVLRAQCFAALINTSNILEPREKGYDCYGPEFQEIITTIEALLLDRDLRADPFGDGFGSLPSFIPEMGIIHPLYFTAKKYRNAFWRRKALSLILRSGKEGPWCAETEGSIIETIIRREEGSFDRASLDLLRSEDPKMDAPSNIPEENRINSCWTIDENGEEGEPDRVTRKRLIKGLFYRCIDIDALLADDEAQTARSWPWCDSKWWEEWREELQ</sequence>
<feature type="compositionally biased region" description="Low complexity" evidence="7">
    <location>
        <begin position="119"/>
        <end position="132"/>
    </location>
</feature>
<proteinExistence type="predicted"/>
<dbReference type="PROSITE" id="PS00463">
    <property type="entry name" value="ZN2_CY6_FUNGAL_1"/>
    <property type="match status" value="1"/>
</dbReference>
<name>A0A090MEW6_9HYPO</name>
<evidence type="ECO:0000256" key="2">
    <source>
        <dbReference type="ARBA" id="ARBA00022833"/>
    </source>
</evidence>
<dbReference type="Pfam" id="PF00172">
    <property type="entry name" value="Zn_clus"/>
    <property type="match status" value="1"/>
</dbReference>
<gene>
    <name evidence="9" type="ORF">BN850_0130570</name>
</gene>
<feature type="domain" description="Zn(2)-C6 fungal-type" evidence="8">
    <location>
        <begin position="75"/>
        <end position="103"/>
    </location>
</feature>
<dbReference type="InterPro" id="IPR036864">
    <property type="entry name" value="Zn2-C6_fun-type_DNA-bd_sf"/>
</dbReference>
<evidence type="ECO:0000259" key="8">
    <source>
        <dbReference type="PROSITE" id="PS50048"/>
    </source>
</evidence>
<evidence type="ECO:0000256" key="7">
    <source>
        <dbReference type="SAM" id="MobiDB-lite"/>
    </source>
</evidence>
<evidence type="ECO:0000256" key="1">
    <source>
        <dbReference type="ARBA" id="ARBA00022723"/>
    </source>
</evidence>
<comment type="caution">
    <text evidence="9">The sequence shown here is derived from an EMBL/GenBank/DDBJ whole genome shotgun (WGS) entry which is preliminary data.</text>
</comment>
<dbReference type="SUPFAM" id="SSF57701">
    <property type="entry name" value="Zn2/Cys6 DNA-binding domain"/>
    <property type="match status" value="1"/>
</dbReference>
<keyword evidence="1" id="KW-0479">Metal-binding</keyword>
<evidence type="ECO:0000256" key="5">
    <source>
        <dbReference type="ARBA" id="ARBA00023163"/>
    </source>
</evidence>
<dbReference type="SMART" id="SM00066">
    <property type="entry name" value="GAL4"/>
    <property type="match status" value="1"/>
</dbReference>
<dbReference type="GO" id="GO:0003677">
    <property type="term" value="F:DNA binding"/>
    <property type="evidence" value="ECO:0007669"/>
    <property type="project" value="UniProtKB-KW"/>
</dbReference>
<dbReference type="PANTHER" id="PTHR36206">
    <property type="entry name" value="ASPERCRYPTIN BIOSYNTHESIS CLUSTER-SPECIFIC TRANSCRIPTION REGULATOR ATNN-RELATED"/>
    <property type="match status" value="1"/>
</dbReference>
<keyword evidence="6" id="KW-0539">Nucleus</keyword>
<evidence type="ECO:0000256" key="6">
    <source>
        <dbReference type="ARBA" id="ARBA00023242"/>
    </source>
</evidence>
<keyword evidence="4" id="KW-0238">DNA-binding</keyword>
<dbReference type="PROSITE" id="PS50048">
    <property type="entry name" value="ZN2_CY6_FUNGAL_2"/>
    <property type="match status" value="1"/>
</dbReference>
<evidence type="ECO:0000256" key="4">
    <source>
        <dbReference type="ARBA" id="ARBA00023125"/>
    </source>
</evidence>
<dbReference type="CDD" id="cd00067">
    <property type="entry name" value="GAL4"/>
    <property type="match status" value="1"/>
</dbReference>
<keyword evidence="3" id="KW-0805">Transcription regulation</keyword>
<dbReference type="PANTHER" id="PTHR36206:SF13">
    <property type="entry name" value="TRANSCRIPTIONAL REGULATORY PROTEIN MOC3"/>
    <property type="match status" value="1"/>
</dbReference>
<protein>
    <submittedName>
        <fullName evidence="9">WGS project CBMI000000000 data, contig CS3069_c004796</fullName>
    </submittedName>
</protein>
<organism evidence="9">
    <name type="scientific">Fusarium clavum</name>
    <dbReference type="NCBI Taxonomy" id="2594811"/>
    <lineage>
        <taxon>Eukaryota</taxon>
        <taxon>Fungi</taxon>
        <taxon>Dikarya</taxon>
        <taxon>Ascomycota</taxon>
        <taxon>Pezizomycotina</taxon>
        <taxon>Sordariomycetes</taxon>
        <taxon>Hypocreomycetidae</taxon>
        <taxon>Hypocreales</taxon>
        <taxon>Nectriaceae</taxon>
        <taxon>Fusarium</taxon>
        <taxon>Fusarium incarnatum-equiseti species complex</taxon>
    </lineage>
</organism>
<keyword evidence="5" id="KW-0804">Transcription</keyword>
<accession>A0A090MEW6</accession>
<dbReference type="AlphaFoldDB" id="A0A090MEW6"/>